<comment type="caution">
    <text evidence="1">The sequence shown here is derived from an EMBL/GenBank/DDBJ whole genome shotgun (WGS) entry which is preliminary data.</text>
</comment>
<dbReference type="Proteomes" id="UP000248627">
    <property type="component" value="Unassembled WGS sequence"/>
</dbReference>
<keyword evidence="1" id="KW-0808">Transferase</keyword>
<sequence>MTAADRVADWARDRPPRAGRTRVLAIEGRSGAGKSSLADAVADQLDATLLRMDDLYPGWDGLRAGAEALRAWVLEPLARSPRTQPPARPEQAQLAAARWRKWDWAASRYGPWQPLPDRGWLVVEGVGSGARDAAPYLSGIVWVEAPTALRRARALARDGDTYAPHWARWAAQETEFHTAEDLPGRADLIIDNSTGTPDR</sequence>
<organism evidence="1 2">
    <name type="scientific">Micromonospora endophytica</name>
    <dbReference type="NCBI Taxonomy" id="515350"/>
    <lineage>
        <taxon>Bacteria</taxon>
        <taxon>Bacillati</taxon>
        <taxon>Actinomycetota</taxon>
        <taxon>Actinomycetes</taxon>
        <taxon>Micromonosporales</taxon>
        <taxon>Micromonosporaceae</taxon>
        <taxon>Micromonospora</taxon>
    </lineage>
</organism>
<dbReference type="RefSeq" id="WP_111244266.1">
    <property type="nucleotide sequence ID" value="NZ_AP023358.1"/>
</dbReference>
<keyword evidence="1" id="KW-0418">Kinase</keyword>
<gene>
    <name evidence="1" type="ORF">C1I93_16950</name>
</gene>
<proteinExistence type="predicted"/>
<dbReference type="Gene3D" id="3.40.50.300">
    <property type="entry name" value="P-loop containing nucleotide triphosphate hydrolases"/>
    <property type="match status" value="1"/>
</dbReference>
<dbReference type="OrthoDB" id="3237545at2"/>
<protein>
    <submittedName>
        <fullName evidence="1">Dephospho-CoA kinase</fullName>
    </submittedName>
</protein>
<evidence type="ECO:0000313" key="2">
    <source>
        <dbReference type="Proteomes" id="UP000248627"/>
    </source>
</evidence>
<dbReference type="SUPFAM" id="SSF52540">
    <property type="entry name" value="P-loop containing nucleoside triphosphate hydrolases"/>
    <property type="match status" value="1"/>
</dbReference>
<keyword evidence="2" id="KW-1185">Reference proteome</keyword>
<name>A0A2W2CRC8_9ACTN</name>
<dbReference type="AlphaFoldDB" id="A0A2W2CRC8"/>
<dbReference type="GO" id="GO:0016301">
    <property type="term" value="F:kinase activity"/>
    <property type="evidence" value="ECO:0007669"/>
    <property type="project" value="UniProtKB-KW"/>
</dbReference>
<dbReference type="InterPro" id="IPR027417">
    <property type="entry name" value="P-loop_NTPase"/>
</dbReference>
<accession>A0A2W2CRC8</accession>
<evidence type="ECO:0000313" key="1">
    <source>
        <dbReference type="EMBL" id="PZF94188.1"/>
    </source>
</evidence>
<reference evidence="1 2" key="1">
    <citation type="submission" date="2018-01" db="EMBL/GenBank/DDBJ databases">
        <title>Draft genome sequence of Jishengella endophytica.</title>
        <authorList>
            <person name="Sahin N."/>
            <person name="Ay H."/>
            <person name="Saygin H."/>
        </authorList>
    </citation>
    <scope>NUCLEOTIDE SEQUENCE [LARGE SCALE GENOMIC DNA]</scope>
    <source>
        <strain evidence="1 2">DSM 45430</strain>
    </source>
</reference>
<dbReference type="EMBL" id="POTX01000110">
    <property type="protein sequence ID" value="PZF94188.1"/>
    <property type="molecule type" value="Genomic_DNA"/>
</dbReference>